<comment type="caution">
    <text evidence="3">The sequence shown here is derived from an EMBL/GenBank/DDBJ whole genome shotgun (WGS) entry which is preliminary data.</text>
</comment>
<name>A0A175R9J2_9HYPH</name>
<feature type="transmembrane region" description="Helical" evidence="1">
    <location>
        <begin position="40"/>
        <end position="56"/>
    </location>
</feature>
<keyword evidence="1" id="KW-1133">Transmembrane helix</keyword>
<organism evidence="3 4">
    <name type="scientific">Aureimonas ureilytica</name>
    <dbReference type="NCBI Taxonomy" id="401562"/>
    <lineage>
        <taxon>Bacteria</taxon>
        <taxon>Pseudomonadati</taxon>
        <taxon>Pseudomonadota</taxon>
        <taxon>Alphaproteobacteria</taxon>
        <taxon>Hyphomicrobiales</taxon>
        <taxon>Aurantimonadaceae</taxon>
        <taxon>Aureimonas</taxon>
    </lineage>
</organism>
<evidence type="ECO:0000259" key="2">
    <source>
        <dbReference type="Pfam" id="PF14378"/>
    </source>
</evidence>
<dbReference type="AlphaFoldDB" id="A0A175R9J2"/>
<dbReference type="PATRIC" id="fig|401562.3.peg.1892"/>
<sequence>MATTSPRRLLYGLTALSHLVVFPLAWLADLAIDFGELAKLYGISLPLACGVVLYAIRQRMEMLRVALDCVMCGLLLTVPVGISTYIAMGADHLLADEALARMDATLGFDWNGLIRFVDARWLLAKTLLQAYQSFALQLVLVPVLLAVFSQPARAYAMVTSYGVLCFASSLISVWYPALGTYTSYGSTAESLTHINAHFGFAFLEQFHAVRNDPAFVFSMARMMGILTFPSVHAAVAMLCAWAMWPIRPLRYPFLLLNILMTVSAVSHAGHYLADIIAGIGIAAATIAIVDKLCLQHQRSEFGGTRIAVV</sequence>
<protein>
    <recommendedName>
        <fullName evidence="2">Inositolphosphotransferase Aur1/Ipt1 domain-containing protein</fullName>
    </recommendedName>
</protein>
<evidence type="ECO:0000256" key="1">
    <source>
        <dbReference type="SAM" id="Phobius"/>
    </source>
</evidence>
<feature type="transmembrane region" description="Helical" evidence="1">
    <location>
        <begin position="251"/>
        <end position="269"/>
    </location>
</feature>
<keyword evidence="1" id="KW-0812">Transmembrane</keyword>
<dbReference type="OrthoDB" id="7584858at2"/>
<dbReference type="Proteomes" id="UP000078272">
    <property type="component" value="Unassembled WGS sequence"/>
</dbReference>
<feature type="transmembrane region" description="Helical" evidence="1">
    <location>
        <begin position="130"/>
        <end position="148"/>
    </location>
</feature>
<feature type="transmembrane region" description="Helical" evidence="1">
    <location>
        <begin position="65"/>
        <end position="88"/>
    </location>
</feature>
<dbReference type="EMBL" id="LDPZ01000023">
    <property type="protein sequence ID" value="KTQ95238.1"/>
    <property type="molecule type" value="Genomic_DNA"/>
</dbReference>
<keyword evidence="1" id="KW-0472">Membrane</keyword>
<dbReference type="Pfam" id="PF14378">
    <property type="entry name" value="PAP2_3"/>
    <property type="match status" value="1"/>
</dbReference>
<feature type="transmembrane region" description="Helical" evidence="1">
    <location>
        <begin position="155"/>
        <end position="175"/>
    </location>
</feature>
<reference evidence="3 4" key="1">
    <citation type="journal article" date="2016" name="Front. Microbiol.">
        <title>Genomic Resource of Rice Seed Associated Bacteria.</title>
        <authorList>
            <person name="Midha S."/>
            <person name="Bansal K."/>
            <person name="Sharma S."/>
            <person name="Kumar N."/>
            <person name="Patil P.P."/>
            <person name="Chaudhry V."/>
            <person name="Patil P.B."/>
        </authorList>
    </citation>
    <scope>NUCLEOTIDE SEQUENCE [LARGE SCALE GENOMIC DNA]</scope>
    <source>
        <strain evidence="3 4">NS226</strain>
    </source>
</reference>
<feature type="transmembrane region" description="Helical" evidence="1">
    <location>
        <begin position="222"/>
        <end position="244"/>
    </location>
</feature>
<feature type="domain" description="Inositolphosphotransferase Aur1/Ipt1" evidence="2">
    <location>
        <begin position="98"/>
        <end position="287"/>
    </location>
</feature>
<feature type="transmembrane region" description="Helical" evidence="1">
    <location>
        <begin position="275"/>
        <end position="294"/>
    </location>
</feature>
<evidence type="ECO:0000313" key="3">
    <source>
        <dbReference type="EMBL" id="KTQ95238.1"/>
    </source>
</evidence>
<dbReference type="InterPro" id="IPR026841">
    <property type="entry name" value="Aur1/Ipt1"/>
</dbReference>
<gene>
    <name evidence="3" type="ORF">NS226_11770</name>
</gene>
<feature type="transmembrane region" description="Helical" evidence="1">
    <location>
        <begin position="9"/>
        <end position="28"/>
    </location>
</feature>
<accession>A0A175R9J2</accession>
<proteinExistence type="predicted"/>
<dbReference type="GO" id="GO:0016020">
    <property type="term" value="C:membrane"/>
    <property type="evidence" value="ECO:0007669"/>
    <property type="project" value="UniProtKB-SubCell"/>
</dbReference>
<evidence type="ECO:0000313" key="4">
    <source>
        <dbReference type="Proteomes" id="UP000078272"/>
    </source>
</evidence>